<organism evidence="9 10">
    <name type="scientific">Marinicella sediminis</name>
    <dbReference type="NCBI Taxonomy" id="1792834"/>
    <lineage>
        <taxon>Bacteria</taxon>
        <taxon>Pseudomonadati</taxon>
        <taxon>Pseudomonadota</taxon>
        <taxon>Gammaproteobacteria</taxon>
        <taxon>Lysobacterales</taxon>
        <taxon>Marinicellaceae</taxon>
        <taxon>Marinicella</taxon>
    </lineage>
</organism>
<gene>
    <name evidence="8" type="primary">rnz</name>
    <name evidence="9" type="ORF">ACFODZ_13795</name>
</gene>
<feature type="binding site" evidence="8">
    <location>
        <position position="211"/>
    </location>
    <ligand>
        <name>Zn(2+)</name>
        <dbReference type="ChEBI" id="CHEBI:29105"/>
        <label>1</label>
        <note>catalytic</note>
    </ligand>
</feature>
<comment type="cofactor">
    <cofactor evidence="8">
        <name>Zn(2+)</name>
        <dbReference type="ChEBI" id="CHEBI:29105"/>
    </cofactor>
    <text evidence="8">Binds 2 Zn(2+) ions.</text>
</comment>
<feature type="binding site" evidence="8">
    <location>
        <position position="64"/>
    </location>
    <ligand>
        <name>Zn(2+)</name>
        <dbReference type="ChEBI" id="CHEBI:29105"/>
        <label>1</label>
        <note>catalytic</note>
    </ligand>
</feature>
<dbReference type="EC" id="3.1.26.11" evidence="8"/>
<keyword evidence="5 8" id="KW-0255">Endonuclease</keyword>
<evidence type="ECO:0000256" key="5">
    <source>
        <dbReference type="ARBA" id="ARBA00022759"/>
    </source>
</evidence>
<name>A0ABV7JGS8_9GAMM</name>
<dbReference type="Proteomes" id="UP001595533">
    <property type="component" value="Unassembled WGS sequence"/>
</dbReference>
<feature type="binding site" evidence="8">
    <location>
        <position position="140"/>
    </location>
    <ligand>
        <name>Zn(2+)</name>
        <dbReference type="ChEBI" id="CHEBI:29105"/>
        <label>1</label>
        <note>catalytic</note>
    </ligand>
</feature>
<keyword evidence="7 8" id="KW-0862">Zinc</keyword>
<dbReference type="HAMAP" id="MF_01818">
    <property type="entry name" value="RNase_Z_BN"/>
    <property type="match status" value="1"/>
</dbReference>
<reference evidence="10" key="1">
    <citation type="journal article" date="2019" name="Int. J. Syst. Evol. Microbiol.">
        <title>The Global Catalogue of Microorganisms (GCM) 10K type strain sequencing project: providing services to taxonomists for standard genome sequencing and annotation.</title>
        <authorList>
            <consortium name="The Broad Institute Genomics Platform"/>
            <consortium name="The Broad Institute Genome Sequencing Center for Infectious Disease"/>
            <person name="Wu L."/>
            <person name="Ma J."/>
        </authorList>
    </citation>
    <scope>NUCLEOTIDE SEQUENCE [LARGE SCALE GENOMIC DNA]</scope>
    <source>
        <strain evidence="10">KCTC 42953</strain>
    </source>
</reference>
<sequence>MEFIFLGTSSGSPTKQRNVSGLALKSSRRKSWCLVDCGEGTQHQLLHTPLALSRLSAIMITHVHGDHCFGLPGLLASAAMAGRTQPITVVAPAAIKGWLEHSQQMAETHLPFALNFIDVSQLNSPVMIDAFEISTTALSHRVPSFAYGFAEVVKDRALDVDKLKAEQIPAGAHWGQLQNGQDVMLEDGRRLLATDYLLPPRKPRYIIVGGDNDSPQLLSQKASQADVLIHEATYTMDVADRVGSGPQHSCAKQVAEMAEQSGLRHLILTHFSARYAYSQASQPNISAIENEAREAYSGQLFLANDLDHFRLNQLGELSLINQTCD</sequence>
<evidence type="ECO:0000256" key="4">
    <source>
        <dbReference type="ARBA" id="ARBA00022723"/>
    </source>
</evidence>
<feature type="binding site" evidence="8">
    <location>
        <position position="211"/>
    </location>
    <ligand>
        <name>Zn(2+)</name>
        <dbReference type="ChEBI" id="CHEBI:29105"/>
        <label>2</label>
        <note>catalytic</note>
    </ligand>
</feature>
<feature type="binding site" evidence="8">
    <location>
        <position position="62"/>
    </location>
    <ligand>
        <name>Zn(2+)</name>
        <dbReference type="ChEBI" id="CHEBI:29105"/>
        <label>1</label>
        <note>catalytic</note>
    </ligand>
</feature>
<proteinExistence type="inferred from homology"/>
<keyword evidence="4 8" id="KW-0479">Metal-binding</keyword>
<comment type="caution">
    <text evidence="9">The sequence shown here is derived from an EMBL/GenBank/DDBJ whole genome shotgun (WGS) entry which is preliminary data.</text>
</comment>
<feature type="binding site" evidence="8">
    <location>
        <position position="66"/>
    </location>
    <ligand>
        <name>Zn(2+)</name>
        <dbReference type="ChEBI" id="CHEBI:29105"/>
        <label>2</label>
        <note>catalytic</note>
    </ligand>
</feature>
<keyword evidence="10" id="KW-1185">Reference proteome</keyword>
<evidence type="ECO:0000256" key="7">
    <source>
        <dbReference type="ARBA" id="ARBA00022833"/>
    </source>
</evidence>
<protein>
    <recommendedName>
        <fullName evidence="8">Ribonuclease Z</fullName>
        <shortName evidence="8">RNase Z</shortName>
        <ecNumber evidence="8">3.1.26.11</ecNumber>
    </recommendedName>
    <alternativeName>
        <fullName evidence="8">tRNA 3 endonuclease</fullName>
    </alternativeName>
    <alternativeName>
        <fullName evidence="8">tRNase Z</fullName>
    </alternativeName>
</protein>
<feature type="active site" description="Proton acceptor" evidence="8">
    <location>
        <position position="66"/>
    </location>
</feature>
<evidence type="ECO:0000313" key="10">
    <source>
        <dbReference type="Proteomes" id="UP001595533"/>
    </source>
</evidence>
<comment type="function">
    <text evidence="8">Zinc phosphodiesterase, which displays some tRNA 3'-processing endonuclease activity. Probably involved in tRNA maturation, by removing a 3'-trailer from precursor tRNA.</text>
</comment>
<comment type="subunit">
    <text evidence="1 8">Homodimer.</text>
</comment>
<dbReference type="Gene3D" id="3.60.15.10">
    <property type="entry name" value="Ribonuclease Z/Hydroxyacylglutathione hydrolase-like"/>
    <property type="match status" value="1"/>
</dbReference>
<dbReference type="RefSeq" id="WP_077411581.1">
    <property type="nucleotide sequence ID" value="NZ_JBHRTS010000007.1"/>
</dbReference>
<dbReference type="Pfam" id="PF23023">
    <property type="entry name" value="Anti-Pycsar_Apyc1"/>
    <property type="match status" value="1"/>
</dbReference>
<comment type="catalytic activity">
    <reaction evidence="8">
        <text>Endonucleolytic cleavage of RNA, removing extra 3' nucleotides from tRNA precursor, generating 3' termini of tRNAs. A 3'-hydroxy group is left at the tRNA terminus and a 5'-phosphoryl group is left at the trailer molecule.</text>
        <dbReference type="EC" id="3.1.26.11"/>
    </reaction>
</comment>
<evidence type="ECO:0000256" key="3">
    <source>
        <dbReference type="ARBA" id="ARBA00022722"/>
    </source>
</evidence>
<dbReference type="PANTHER" id="PTHR46018:SF2">
    <property type="entry name" value="ZINC PHOSPHODIESTERASE ELAC PROTEIN 1"/>
    <property type="match status" value="1"/>
</dbReference>
<dbReference type="CDD" id="cd07717">
    <property type="entry name" value="RNaseZ_ZiPD-like_MBL-fold"/>
    <property type="match status" value="1"/>
</dbReference>
<feature type="binding site" evidence="8">
    <location>
        <position position="67"/>
    </location>
    <ligand>
        <name>Zn(2+)</name>
        <dbReference type="ChEBI" id="CHEBI:29105"/>
        <label>2</label>
        <note>catalytic</note>
    </ligand>
</feature>
<evidence type="ECO:0000313" key="9">
    <source>
        <dbReference type="EMBL" id="MFC3195321.1"/>
    </source>
</evidence>
<keyword evidence="6 8" id="KW-0378">Hydrolase</keyword>
<feature type="binding site" evidence="8">
    <location>
        <position position="270"/>
    </location>
    <ligand>
        <name>Zn(2+)</name>
        <dbReference type="ChEBI" id="CHEBI:29105"/>
        <label>2</label>
        <note>catalytic</note>
    </ligand>
</feature>
<dbReference type="EMBL" id="JBHRTS010000007">
    <property type="protein sequence ID" value="MFC3195321.1"/>
    <property type="molecule type" value="Genomic_DNA"/>
</dbReference>
<keyword evidence="2 8" id="KW-0819">tRNA processing</keyword>
<evidence type="ECO:0000256" key="2">
    <source>
        <dbReference type="ARBA" id="ARBA00022694"/>
    </source>
</evidence>
<comment type="similarity">
    <text evidence="8">Belongs to the RNase Z family.</text>
</comment>
<dbReference type="SUPFAM" id="SSF56281">
    <property type="entry name" value="Metallo-hydrolase/oxidoreductase"/>
    <property type="match status" value="1"/>
</dbReference>
<dbReference type="InterPro" id="IPR013471">
    <property type="entry name" value="RNase_Z/BN"/>
</dbReference>
<accession>A0ABV7JGS8</accession>
<evidence type="ECO:0000256" key="1">
    <source>
        <dbReference type="ARBA" id="ARBA00011738"/>
    </source>
</evidence>
<dbReference type="InterPro" id="IPR036866">
    <property type="entry name" value="RibonucZ/Hydroxyglut_hydro"/>
</dbReference>
<evidence type="ECO:0000256" key="6">
    <source>
        <dbReference type="ARBA" id="ARBA00022801"/>
    </source>
</evidence>
<dbReference type="PANTHER" id="PTHR46018">
    <property type="entry name" value="ZINC PHOSPHODIESTERASE ELAC PROTEIN 1"/>
    <property type="match status" value="1"/>
</dbReference>
<evidence type="ECO:0000256" key="8">
    <source>
        <dbReference type="HAMAP-Rule" id="MF_01818"/>
    </source>
</evidence>
<keyword evidence="3 8" id="KW-0540">Nuclease</keyword>